<dbReference type="Proteomes" id="UP001596989">
    <property type="component" value="Unassembled WGS sequence"/>
</dbReference>
<dbReference type="Pfam" id="PF00395">
    <property type="entry name" value="SLH"/>
    <property type="match status" value="2"/>
</dbReference>
<dbReference type="RefSeq" id="WP_377567087.1">
    <property type="nucleotide sequence ID" value="NZ_JBHTJZ010000036.1"/>
</dbReference>
<protein>
    <submittedName>
        <fullName evidence="2">S-layer homology domain-containing protein</fullName>
    </submittedName>
</protein>
<dbReference type="EMBL" id="JBHTJZ010000036">
    <property type="protein sequence ID" value="MFD0961476.1"/>
    <property type="molecule type" value="Genomic_DNA"/>
</dbReference>
<gene>
    <name evidence="2" type="ORF">ACFQ2I_19155</name>
</gene>
<dbReference type="PROSITE" id="PS51272">
    <property type="entry name" value="SLH"/>
    <property type="match status" value="1"/>
</dbReference>
<proteinExistence type="predicted"/>
<evidence type="ECO:0000313" key="2">
    <source>
        <dbReference type="EMBL" id="MFD0961476.1"/>
    </source>
</evidence>
<name>A0ABW3HVI3_9BACL</name>
<comment type="caution">
    <text evidence="2">The sequence shown here is derived from an EMBL/GenBank/DDBJ whole genome shotgun (WGS) entry which is preliminary data.</text>
</comment>
<keyword evidence="3" id="KW-1185">Reference proteome</keyword>
<dbReference type="InterPro" id="IPR001119">
    <property type="entry name" value="SLH_dom"/>
</dbReference>
<organism evidence="2 3">
    <name type="scientific">Paenibacillus chungangensis</name>
    <dbReference type="NCBI Taxonomy" id="696535"/>
    <lineage>
        <taxon>Bacteria</taxon>
        <taxon>Bacillati</taxon>
        <taxon>Bacillota</taxon>
        <taxon>Bacilli</taxon>
        <taxon>Bacillales</taxon>
        <taxon>Paenibacillaceae</taxon>
        <taxon>Paenibacillus</taxon>
    </lineage>
</organism>
<feature type="domain" description="SLH" evidence="1">
    <location>
        <begin position="38"/>
        <end position="101"/>
    </location>
</feature>
<evidence type="ECO:0000259" key="1">
    <source>
        <dbReference type="PROSITE" id="PS51272"/>
    </source>
</evidence>
<reference evidence="3" key="1">
    <citation type="journal article" date="2019" name="Int. J. Syst. Evol. Microbiol.">
        <title>The Global Catalogue of Microorganisms (GCM) 10K type strain sequencing project: providing services to taxonomists for standard genome sequencing and annotation.</title>
        <authorList>
            <consortium name="The Broad Institute Genomics Platform"/>
            <consortium name="The Broad Institute Genome Sequencing Center for Infectious Disease"/>
            <person name="Wu L."/>
            <person name="Ma J."/>
        </authorList>
    </citation>
    <scope>NUCLEOTIDE SEQUENCE [LARGE SCALE GENOMIC DNA]</scope>
    <source>
        <strain evidence="3">CCUG 59129</strain>
    </source>
</reference>
<evidence type="ECO:0000313" key="3">
    <source>
        <dbReference type="Proteomes" id="UP001596989"/>
    </source>
</evidence>
<sequence length="411" mass="46153">MWKKLFSSVLVFGVAVGIIDGTGAVGDAQAQEIEAVSGSNTTFTDIDGHWAASDIQQAVMKGYVEGYDNGTFKPERSVKRSEFIKMIVSAMALDVEDVTKGNDWYKAYAAAAKEAGIYQDEFGSEQQWNEAITRTEMAKFAVKAAGKDEGQYYYIDFNDPGYMYLATDAGLIHGKGGGKVAPEGLTTRAQSITVIERLLKLQDGEVLPKADKLTRSNAEFNWRRTNINTMLDDYLADSYHPYDESFMVESRDGLYKGELIRMTVIDLEDENDPNRNLVDINGLQWGARPQYKPEKYNYYPLKNLKESFLVVFTTKVHYVKDTKKYGSGDYVSMNNYYGKYSSDDRDELNRGVLNGIPFLFSMEGEIQSQMVLLPKKVMESHNSVLRFGLKSSAVTVGITDIEVFKGVIEHE</sequence>
<accession>A0ABW3HVI3</accession>